<proteinExistence type="predicted"/>
<dbReference type="SUPFAM" id="SSF51658">
    <property type="entry name" value="Xylose isomerase-like"/>
    <property type="match status" value="1"/>
</dbReference>
<evidence type="ECO:0000259" key="1">
    <source>
        <dbReference type="Pfam" id="PF01261"/>
    </source>
</evidence>
<dbReference type="RefSeq" id="WP_177175153.1">
    <property type="nucleotide sequence ID" value="NZ_FNSL01000002.1"/>
</dbReference>
<protein>
    <submittedName>
        <fullName evidence="2">2-keto-myo-inositol isomerase</fullName>
    </submittedName>
</protein>
<dbReference type="InterPro" id="IPR013022">
    <property type="entry name" value="Xyl_isomerase-like_TIM-brl"/>
</dbReference>
<dbReference type="PIRSF" id="PIRSF036778">
    <property type="entry name" value="UCP036778"/>
    <property type="match status" value="1"/>
</dbReference>
<evidence type="ECO:0000313" key="3">
    <source>
        <dbReference type="Proteomes" id="UP000199064"/>
    </source>
</evidence>
<dbReference type="Pfam" id="PF01261">
    <property type="entry name" value="AP_endonuc_2"/>
    <property type="match status" value="1"/>
</dbReference>
<feature type="domain" description="Xylose isomerase-like TIM barrel" evidence="1">
    <location>
        <begin position="24"/>
        <end position="269"/>
    </location>
</feature>
<accession>A0A1H4QGD5</accession>
<gene>
    <name evidence="2" type="ORF">SAMN05216452_4073</name>
</gene>
<keyword evidence="2" id="KW-0413">Isomerase</keyword>
<organism evidence="2 3">
    <name type="scientific">Nitratireductor aquibiodomus</name>
    <dbReference type="NCBI Taxonomy" id="204799"/>
    <lineage>
        <taxon>Bacteria</taxon>
        <taxon>Pseudomonadati</taxon>
        <taxon>Pseudomonadota</taxon>
        <taxon>Alphaproteobacteria</taxon>
        <taxon>Hyphomicrobiales</taxon>
        <taxon>Phyllobacteriaceae</taxon>
        <taxon>Nitratireductor</taxon>
    </lineage>
</organism>
<dbReference type="GO" id="GO:0016853">
    <property type="term" value="F:isomerase activity"/>
    <property type="evidence" value="ECO:0007669"/>
    <property type="project" value="UniProtKB-KW"/>
</dbReference>
<keyword evidence="3" id="KW-1185">Reference proteome</keyword>
<evidence type="ECO:0000313" key="2">
    <source>
        <dbReference type="EMBL" id="SEC18610.1"/>
    </source>
</evidence>
<dbReference type="AlphaFoldDB" id="A0A1H4QGD5"/>
<dbReference type="Proteomes" id="UP000199064">
    <property type="component" value="Unassembled WGS sequence"/>
</dbReference>
<dbReference type="EMBL" id="FNSL01000002">
    <property type="protein sequence ID" value="SEC18610.1"/>
    <property type="molecule type" value="Genomic_DNA"/>
</dbReference>
<reference evidence="3" key="1">
    <citation type="submission" date="2016-10" db="EMBL/GenBank/DDBJ databases">
        <authorList>
            <person name="Varghese N."/>
            <person name="Submissions S."/>
        </authorList>
    </citation>
    <scope>NUCLEOTIDE SEQUENCE [LARGE SCALE GENOMIC DNA]</scope>
    <source>
        <strain evidence="3">ES.061</strain>
    </source>
</reference>
<name>A0A1H4QGD5_9HYPH</name>
<dbReference type="Gene3D" id="3.20.20.150">
    <property type="entry name" value="Divalent-metal-dependent TIM barrel enzymes"/>
    <property type="match status" value="1"/>
</dbReference>
<sequence>MPATAPFFALNHMSAPNQTISDFFDLAVSLGMRGVEIRNDLQGNAILDGTPAAAMRREAEARGLRILSINALQRFNEWNDTREEEARSLIAYARDCGAEALVLVPVNDGTGQADGERQNNLRIALKALRPLLEDAGIVGLVEPLGFEICSLRLKSEAVEAIASLDAAGTFRLVHDTFHHTLAGEDELFVAETGLVHISGVVDEALAVRDMRDGHRVLVDRSDRLDNVGQISALLSGGFSGPLSFEPFAESVHRTADLKRDLEESMTHIRENALQPRA</sequence>
<dbReference type="PANTHER" id="PTHR12110">
    <property type="entry name" value="HYDROXYPYRUVATE ISOMERASE"/>
    <property type="match status" value="1"/>
</dbReference>
<dbReference type="InterPro" id="IPR036237">
    <property type="entry name" value="Xyl_isomerase-like_sf"/>
</dbReference>
<dbReference type="InterPro" id="IPR014621">
    <property type="entry name" value="UCP036778_sugar_epimerase"/>
</dbReference>
<dbReference type="InterPro" id="IPR050312">
    <property type="entry name" value="IolE/XylAMocC-like"/>
</dbReference>